<dbReference type="Proteomes" id="UP000193870">
    <property type="component" value="Unassembled WGS sequence"/>
</dbReference>
<dbReference type="AlphaFoldDB" id="A0A1Y5TMU0"/>
<reference evidence="2 3" key="1">
    <citation type="submission" date="2017-03" db="EMBL/GenBank/DDBJ databases">
        <authorList>
            <person name="Afonso C.L."/>
            <person name="Miller P.J."/>
            <person name="Scott M.A."/>
            <person name="Spackman E."/>
            <person name="Goraichik I."/>
            <person name="Dimitrov K.M."/>
            <person name="Suarez D.L."/>
            <person name="Swayne D.E."/>
        </authorList>
    </citation>
    <scope>NUCLEOTIDE SEQUENCE [LARGE SCALE GENOMIC DNA]</scope>
    <source>
        <strain evidence="2 3">CECT 7066</strain>
    </source>
</reference>
<evidence type="ECO:0000313" key="3">
    <source>
        <dbReference type="Proteomes" id="UP000193870"/>
    </source>
</evidence>
<feature type="region of interest" description="Disordered" evidence="1">
    <location>
        <begin position="1"/>
        <end position="20"/>
    </location>
</feature>
<proteinExistence type="predicted"/>
<gene>
    <name evidence="2" type="ORF">PAM7066_03401</name>
</gene>
<keyword evidence="3" id="KW-1185">Reference proteome</keyword>
<organism evidence="2 3">
    <name type="scientific">Palleronia marisminoris</name>
    <dbReference type="NCBI Taxonomy" id="315423"/>
    <lineage>
        <taxon>Bacteria</taxon>
        <taxon>Pseudomonadati</taxon>
        <taxon>Pseudomonadota</taxon>
        <taxon>Alphaproteobacteria</taxon>
        <taxon>Rhodobacterales</taxon>
        <taxon>Roseobacteraceae</taxon>
        <taxon>Palleronia</taxon>
    </lineage>
</organism>
<name>A0A1Y5TMU0_9RHOB</name>
<sequence length="73" mass="8193">MHRGRLNRKTGAVRVDDAKETEVEDPDALEATRRLTLAWLNKTFGLGIGDWRRSQSALREGMVAIATVIEKKS</sequence>
<accession>A0A1Y5TMU0</accession>
<evidence type="ECO:0000313" key="2">
    <source>
        <dbReference type="EMBL" id="SLN67800.1"/>
    </source>
</evidence>
<protein>
    <submittedName>
        <fullName evidence="2">Uncharacterized protein</fullName>
    </submittedName>
</protein>
<evidence type="ECO:0000256" key="1">
    <source>
        <dbReference type="SAM" id="MobiDB-lite"/>
    </source>
</evidence>
<dbReference type="EMBL" id="FWFV01000014">
    <property type="protein sequence ID" value="SLN67800.1"/>
    <property type="molecule type" value="Genomic_DNA"/>
</dbReference>